<gene>
    <name evidence="2" type="ORF">JOB18_039369</name>
</gene>
<dbReference type="Proteomes" id="UP000693946">
    <property type="component" value="Unassembled WGS sequence"/>
</dbReference>
<keyword evidence="3" id="KW-1185">Reference proteome</keyword>
<accession>A0AAV6PJR8</accession>
<feature type="compositionally biased region" description="Low complexity" evidence="1">
    <location>
        <begin position="22"/>
        <end position="32"/>
    </location>
</feature>
<feature type="region of interest" description="Disordered" evidence="1">
    <location>
        <begin position="1"/>
        <end position="148"/>
    </location>
</feature>
<feature type="compositionally biased region" description="Basic and acidic residues" evidence="1">
    <location>
        <begin position="117"/>
        <end position="145"/>
    </location>
</feature>
<protein>
    <recommendedName>
        <fullName evidence="4">Epithelial stromal interaction 1</fullName>
    </recommendedName>
</protein>
<sequence>MDPQRNHVTRDDLRSETREIQPPSSSSPSSSSGQTASDPRQPRYSDGFTVIPPKESQRRELVATLQKDEEKLQRWTEDNRVTHVHMEPETLGGHMTQAEVRQKQQTNQRSSKLQKKLKQEEQERMRRQEEEKLLQKMKDEQRSKSEIQSLLPRRLSPIRYRFITTMFKSDNYQRLSRSRYYRRLSPDRRSRYYHDV</sequence>
<feature type="compositionally biased region" description="Basic and acidic residues" evidence="1">
    <location>
        <begin position="55"/>
        <end position="88"/>
    </location>
</feature>
<dbReference type="InterPro" id="IPR026185">
    <property type="entry name" value="EPSTI1"/>
</dbReference>
<organism evidence="2 3">
    <name type="scientific">Solea senegalensis</name>
    <name type="common">Senegalese sole</name>
    <dbReference type="NCBI Taxonomy" id="28829"/>
    <lineage>
        <taxon>Eukaryota</taxon>
        <taxon>Metazoa</taxon>
        <taxon>Chordata</taxon>
        <taxon>Craniata</taxon>
        <taxon>Vertebrata</taxon>
        <taxon>Euteleostomi</taxon>
        <taxon>Actinopterygii</taxon>
        <taxon>Neopterygii</taxon>
        <taxon>Teleostei</taxon>
        <taxon>Neoteleostei</taxon>
        <taxon>Acanthomorphata</taxon>
        <taxon>Carangaria</taxon>
        <taxon>Pleuronectiformes</taxon>
        <taxon>Pleuronectoidei</taxon>
        <taxon>Soleidae</taxon>
        <taxon>Solea</taxon>
    </lineage>
</organism>
<dbReference type="PANTHER" id="PTHR22529:SF1">
    <property type="entry name" value="EPITHELIAL-STROMAL INTERACTION PROTEIN 1"/>
    <property type="match status" value="1"/>
</dbReference>
<dbReference type="EMBL" id="JAGKHQ010000886">
    <property type="protein sequence ID" value="KAG7463305.1"/>
    <property type="molecule type" value="Genomic_DNA"/>
</dbReference>
<dbReference type="AlphaFoldDB" id="A0AAV6PJR8"/>
<reference evidence="2 3" key="1">
    <citation type="journal article" date="2021" name="Sci. Rep.">
        <title>Chromosome anchoring in Senegalese sole (Solea senegalensis) reveals sex-associated markers and genome rearrangements in flatfish.</title>
        <authorList>
            <person name="Guerrero-Cozar I."/>
            <person name="Gomez-Garrido J."/>
            <person name="Berbel C."/>
            <person name="Martinez-Blanch J.F."/>
            <person name="Alioto T."/>
            <person name="Claros M.G."/>
            <person name="Gagnaire P.A."/>
            <person name="Manchado M."/>
        </authorList>
    </citation>
    <scope>NUCLEOTIDE SEQUENCE [LARGE SCALE GENOMIC DNA]</scope>
    <source>
        <strain evidence="2">Sse05_10M</strain>
    </source>
</reference>
<feature type="compositionally biased region" description="Basic and acidic residues" evidence="1">
    <location>
        <begin position="1"/>
        <end position="19"/>
    </location>
</feature>
<evidence type="ECO:0000256" key="1">
    <source>
        <dbReference type="SAM" id="MobiDB-lite"/>
    </source>
</evidence>
<comment type="caution">
    <text evidence="2">The sequence shown here is derived from an EMBL/GenBank/DDBJ whole genome shotgun (WGS) entry which is preliminary data.</text>
</comment>
<dbReference type="PANTHER" id="PTHR22529">
    <property type="entry name" value="EPITHELIAL-STROMAL INTERACTION PROTEIN 1"/>
    <property type="match status" value="1"/>
</dbReference>
<evidence type="ECO:0000313" key="3">
    <source>
        <dbReference type="Proteomes" id="UP000693946"/>
    </source>
</evidence>
<name>A0AAV6PJR8_SOLSE</name>
<evidence type="ECO:0008006" key="4">
    <source>
        <dbReference type="Google" id="ProtNLM"/>
    </source>
</evidence>
<proteinExistence type="predicted"/>
<evidence type="ECO:0000313" key="2">
    <source>
        <dbReference type="EMBL" id="KAG7463305.1"/>
    </source>
</evidence>